<protein>
    <submittedName>
        <fullName evidence="2">Uncharacterized protein</fullName>
    </submittedName>
</protein>
<feature type="region of interest" description="Disordered" evidence="1">
    <location>
        <begin position="23"/>
        <end position="65"/>
    </location>
</feature>
<reference evidence="2 3" key="1">
    <citation type="submission" date="2022-06" db="EMBL/GenBank/DDBJ databases">
        <title>Sequencing the genomes of 1000 actinobacteria strains.</title>
        <authorList>
            <person name="Klenk H.-P."/>
        </authorList>
    </citation>
    <scope>NUCLEOTIDE SEQUENCE [LARGE SCALE GENOMIC DNA]</scope>
    <source>
        <strain evidence="2 3">DSM 44170</strain>
    </source>
</reference>
<dbReference type="RefSeq" id="WP_253776278.1">
    <property type="nucleotide sequence ID" value="NZ_BAAAVE010000017.1"/>
</dbReference>
<name>A0ABT1K9H9_9ACTN</name>
<accession>A0ABT1K9H9</accession>
<evidence type="ECO:0000256" key="1">
    <source>
        <dbReference type="SAM" id="MobiDB-lite"/>
    </source>
</evidence>
<dbReference type="EMBL" id="JAMZEC010000001">
    <property type="protein sequence ID" value="MCP2350672.1"/>
    <property type="molecule type" value="Genomic_DNA"/>
</dbReference>
<comment type="caution">
    <text evidence="2">The sequence shown here is derived from an EMBL/GenBank/DDBJ whole genome shotgun (WGS) entry which is preliminary data.</text>
</comment>
<dbReference type="Proteomes" id="UP001320766">
    <property type="component" value="Unassembled WGS sequence"/>
</dbReference>
<organism evidence="2 3">
    <name type="scientific">Nonomuraea roseoviolacea subsp. carminata</name>
    <dbReference type="NCBI Taxonomy" id="160689"/>
    <lineage>
        <taxon>Bacteria</taxon>
        <taxon>Bacillati</taxon>
        <taxon>Actinomycetota</taxon>
        <taxon>Actinomycetes</taxon>
        <taxon>Streptosporangiales</taxon>
        <taxon>Streptosporangiaceae</taxon>
        <taxon>Nonomuraea</taxon>
    </lineage>
</organism>
<gene>
    <name evidence="2" type="ORF">HD595_006794</name>
</gene>
<evidence type="ECO:0000313" key="2">
    <source>
        <dbReference type="EMBL" id="MCP2350672.1"/>
    </source>
</evidence>
<sequence length="65" mass="7448">MSTFTPFNGLPSEDEISEYLASLGDPHQHPYDAFPAQARPRPTWRGGPRLSRADERAYRDEQDDQ</sequence>
<evidence type="ECO:0000313" key="3">
    <source>
        <dbReference type="Proteomes" id="UP001320766"/>
    </source>
</evidence>
<keyword evidence="3" id="KW-1185">Reference proteome</keyword>
<feature type="compositionally biased region" description="Basic and acidic residues" evidence="1">
    <location>
        <begin position="51"/>
        <end position="65"/>
    </location>
</feature>
<proteinExistence type="predicted"/>